<dbReference type="PANTHER" id="PTHR46850">
    <property type="entry name" value="CHROMODOMAIN-HELICASE-DNA-BINDING PROTEIN 9"/>
    <property type="match status" value="1"/>
</dbReference>
<feature type="compositionally biased region" description="Low complexity" evidence="1">
    <location>
        <begin position="229"/>
        <end position="244"/>
    </location>
</feature>
<feature type="region of interest" description="Disordered" evidence="1">
    <location>
        <begin position="305"/>
        <end position="535"/>
    </location>
</feature>
<feature type="compositionally biased region" description="Polar residues" evidence="1">
    <location>
        <begin position="49"/>
        <end position="58"/>
    </location>
</feature>
<feature type="compositionally biased region" description="Polar residues" evidence="1">
    <location>
        <begin position="80"/>
        <end position="103"/>
    </location>
</feature>
<evidence type="ECO:0000313" key="3">
    <source>
        <dbReference type="Proteomes" id="UP000314982"/>
    </source>
</evidence>
<dbReference type="PANTHER" id="PTHR46850:SF1">
    <property type="entry name" value="CHROMODOMAIN-HELICASE-DNA-BINDING PROTEIN 9"/>
    <property type="match status" value="1"/>
</dbReference>
<reference evidence="2" key="3">
    <citation type="submission" date="2025-09" db="UniProtKB">
        <authorList>
            <consortium name="Ensembl"/>
        </authorList>
    </citation>
    <scope>IDENTIFICATION</scope>
</reference>
<feature type="compositionally biased region" description="Low complexity" evidence="1">
    <location>
        <begin position="350"/>
        <end position="364"/>
    </location>
</feature>
<evidence type="ECO:0000313" key="2">
    <source>
        <dbReference type="Ensembl" id="ENSHHUP00000078464.1"/>
    </source>
</evidence>
<dbReference type="GeneTree" id="ENSGT00940000179802"/>
<evidence type="ECO:0008006" key="4">
    <source>
        <dbReference type="Google" id="ProtNLM"/>
    </source>
</evidence>
<reference evidence="3" key="1">
    <citation type="submission" date="2018-06" db="EMBL/GenBank/DDBJ databases">
        <title>Genome assembly of Danube salmon.</title>
        <authorList>
            <person name="Macqueen D.J."/>
            <person name="Gundappa M.K."/>
        </authorList>
    </citation>
    <scope>NUCLEOTIDE SEQUENCE [LARGE SCALE GENOMIC DNA]</scope>
</reference>
<feature type="compositionally biased region" description="Low complexity" evidence="1">
    <location>
        <begin position="131"/>
        <end position="158"/>
    </location>
</feature>
<dbReference type="AlphaFoldDB" id="A0A4W5R1P0"/>
<feature type="compositionally biased region" description="Polar residues" evidence="1">
    <location>
        <begin position="487"/>
        <end position="505"/>
    </location>
</feature>
<keyword evidence="3" id="KW-1185">Reference proteome</keyword>
<dbReference type="Ensembl" id="ENSHHUT00000080997.1">
    <property type="protein sequence ID" value="ENSHHUP00000078464.1"/>
    <property type="gene ID" value="ENSHHUG00000045780.1"/>
</dbReference>
<proteinExistence type="predicted"/>
<reference evidence="2" key="2">
    <citation type="submission" date="2025-08" db="UniProtKB">
        <authorList>
            <consortium name="Ensembl"/>
        </authorList>
    </citation>
    <scope>IDENTIFICATION</scope>
</reference>
<evidence type="ECO:0000256" key="1">
    <source>
        <dbReference type="SAM" id="MobiDB-lite"/>
    </source>
</evidence>
<feature type="region of interest" description="Disordered" evidence="1">
    <location>
        <begin position="25"/>
        <end position="271"/>
    </location>
</feature>
<dbReference type="InterPro" id="IPR051493">
    <property type="entry name" value="CHD"/>
</dbReference>
<feature type="compositionally biased region" description="Low complexity" evidence="1">
    <location>
        <begin position="441"/>
        <end position="457"/>
    </location>
</feature>
<dbReference type="Proteomes" id="UP000314982">
    <property type="component" value="Unassembled WGS sequence"/>
</dbReference>
<name>A0A4W5R1P0_9TELE</name>
<protein>
    <recommendedName>
        <fullName evidence="4">Chromodomain helicase DNA binding protein 7</fullName>
    </recommendedName>
</protein>
<feature type="region of interest" description="Disordered" evidence="1">
    <location>
        <begin position="281"/>
        <end position="300"/>
    </location>
</feature>
<accession>A0A4W5R1P0</accession>
<sequence length="655" mass="69838">MADPGMLSLFGDDANLFSDGLEGLGDCGFPQGQPNPIGQQMPHEHQGYGSLSSNSLHHPSQAGPGQPKMGHPYDPFAGYEQQQGNGSAVNGMVTSRYHNNPQQPRGGHHVYPRAQGDGHGQSFPDGGAVWGPQTGPGQGRPPFQQQQASAQAPSHQQHGPSVPQAPSHQQHVPPGPQGHGHRMGPYMGRSDYASMQGHPGQTQTPPRINHCPPGMGQEPNHYMGHVGLQQNSSHPAQQQQPPQQFLHRPGQGPVHPQDHMASHQQQQGLAGRPHQNMEFNMHGQAASPSSGPYTPYPQYGNLNQGLAGSAGMSPGMSLSSTSNNSSASGPMGPAQVQHYPNAGENPQRYPGPQVHQQPVHPIQITGQPPHLPTQPHGSYVSPPSMSPLRGMGTTAVTPPPQQVRPPSAGLAPEVGGYPGAPLQTPNPMAPLQRNTTPLGVQQPQNHPQHLSHPQQHPHMPPRPQDQRLLPHQQQAPKPGLQPLPMAFQQQVHPAQTALPPSQAQTHLAGPHHQSSPPNQPPWVPAGHQSPPTPKKVPHIQIFTDVCFLSISWPSPRPRRHCANVLTHPPPHSEGGILPSCSLSISPLPSALFPPALLSLPLVLLTLSRSLCVCLVCLGGLMRELMVYIRMCPGWGERREKGGGEGRMGQPVGSGG</sequence>
<organism evidence="2 3">
    <name type="scientific">Hucho hucho</name>
    <name type="common">huchen</name>
    <dbReference type="NCBI Taxonomy" id="62062"/>
    <lineage>
        <taxon>Eukaryota</taxon>
        <taxon>Metazoa</taxon>
        <taxon>Chordata</taxon>
        <taxon>Craniata</taxon>
        <taxon>Vertebrata</taxon>
        <taxon>Euteleostomi</taxon>
        <taxon>Actinopterygii</taxon>
        <taxon>Neopterygii</taxon>
        <taxon>Teleostei</taxon>
        <taxon>Protacanthopterygii</taxon>
        <taxon>Salmoniformes</taxon>
        <taxon>Salmonidae</taxon>
        <taxon>Salmoninae</taxon>
        <taxon>Hucho</taxon>
    </lineage>
</organism>
<feature type="compositionally biased region" description="Low complexity" evidence="1">
    <location>
        <begin position="311"/>
        <end position="331"/>
    </location>
</feature>